<dbReference type="Proteomes" id="UP000199110">
    <property type="component" value="Unassembled WGS sequence"/>
</dbReference>
<protein>
    <submittedName>
        <fullName evidence="1">Uncharacterized protein</fullName>
    </submittedName>
</protein>
<dbReference type="Pfam" id="PF26318">
    <property type="entry name" value="SocB"/>
    <property type="match status" value="1"/>
</dbReference>
<dbReference type="InterPro" id="IPR059063">
    <property type="entry name" value="SocB"/>
</dbReference>
<gene>
    <name evidence="1" type="ORF">SAMN04488095_2472</name>
</gene>
<name>A0A1I3QC06_9RHOB</name>
<reference evidence="1 2" key="1">
    <citation type="submission" date="2016-10" db="EMBL/GenBank/DDBJ databases">
        <authorList>
            <person name="de Groot N.N."/>
        </authorList>
    </citation>
    <scope>NUCLEOTIDE SEQUENCE [LARGE SCALE GENOMIC DNA]</scope>
    <source>
        <strain evidence="1 2">DSM 19073</strain>
    </source>
</reference>
<keyword evidence="2" id="KW-1185">Reference proteome</keyword>
<sequence>MLQSPSKTYHLTTIDLANLCAKTIGERYRALRAWEKPRVWMSYQPIRQNWAKLIAREPSLNMALVGDCKDSLLNHISRSCRYGEGDVAANIAVATAIWDWAEEKKATSIAHQFEPYRLPLSTNSFFESGIICVGAKGYGLLLDPRRSSSGLDHGGRDFAFSAMYWKVFGNADYVDLDLAIMKVTDSKKQRRVKLVEFDGQPVFTNEEVLSRIEETQKIWLDVQLERRHAASRGGEAL</sequence>
<dbReference type="AlphaFoldDB" id="A0A1I3QC06"/>
<evidence type="ECO:0000313" key="2">
    <source>
        <dbReference type="Proteomes" id="UP000199110"/>
    </source>
</evidence>
<evidence type="ECO:0000313" key="1">
    <source>
        <dbReference type="EMBL" id="SFJ30907.1"/>
    </source>
</evidence>
<dbReference type="EMBL" id="FORA01000003">
    <property type="protein sequence ID" value="SFJ30907.1"/>
    <property type="molecule type" value="Genomic_DNA"/>
</dbReference>
<accession>A0A1I3QC06</accession>
<proteinExistence type="predicted"/>
<organism evidence="1 2">
    <name type="scientific">Jannaschia pohangensis</name>
    <dbReference type="NCBI Taxonomy" id="390807"/>
    <lineage>
        <taxon>Bacteria</taxon>
        <taxon>Pseudomonadati</taxon>
        <taxon>Pseudomonadota</taxon>
        <taxon>Alphaproteobacteria</taxon>
        <taxon>Rhodobacterales</taxon>
        <taxon>Roseobacteraceae</taxon>
        <taxon>Jannaschia</taxon>
    </lineage>
</organism>
<dbReference type="STRING" id="390807.SAMN04488095_2472"/>